<evidence type="ECO:0000313" key="1">
    <source>
        <dbReference type="EMBL" id="SOU93565.1"/>
    </source>
</evidence>
<proteinExistence type="predicted"/>
<dbReference type="EMBL" id="LT966316">
    <property type="protein sequence ID" value="SOU93565.1"/>
    <property type="molecule type" value="Genomic_DNA"/>
</dbReference>
<name>A0A2I2MIQ8_9BACT</name>
<sequence>MNNKNLEKDLECVGSFSILKASLRERCQQE</sequence>
<accession>A0A2I2MIQ8</accession>
<protein>
    <submittedName>
        <fullName evidence="1">Uncharacterized protein</fullName>
    </submittedName>
</protein>
<organism evidence="1">
    <name type="scientific">Leptospirillum ferriphilum</name>
    <dbReference type="NCBI Taxonomy" id="178606"/>
    <lineage>
        <taxon>Bacteria</taxon>
        <taxon>Pseudomonadati</taxon>
        <taxon>Nitrospirota</taxon>
        <taxon>Nitrospiria</taxon>
        <taxon>Nitrospirales</taxon>
        <taxon>Nitrospiraceae</taxon>
        <taxon>Leptospirillum</taxon>
    </lineage>
</organism>
<dbReference type="AlphaFoldDB" id="A0A2I2MIQ8"/>
<reference evidence="1" key="1">
    <citation type="submission" date="2017-12" db="EMBL/GenBank/DDBJ databases">
        <authorList>
            <consortium name="SysMetEx"/>
        </authorList>
    </citation>
    <scope>NUCLEOTIDE SEQUENCE</scope>
    <source>
        <strain evidence="1">Pb_238</strain>
    </source>
</reference>
<gene>
    <name evidence="1" type="ORF">LFTS_02219</name>
</gene>